<gene>
    <name evidence="1" type="ORF">GLW05_17725</name>
</gene>
<accession>A0A6I5A537</accession>
<dbReference type="AlphaFoldDB" id="A0A6I5A537"/>
<sequence length="253" mass="29749">MFKSLVERLRNDKPKGPSPNEIKREEERREFNNLLSIAKKILASDSPNKIYEYIYTLGKAKQHQLIVNCFRKHMISKEEVWNEENLFFLRKKRSLLFRRFDVSGNNLLNLTSVREDIRIAEKRLNPKDTLIFPLTWNGKRMLDNLLKIGKRVDHPWSFDKLNHNILYIKPINIGVVENGNHSMAVNIINNESSDVRVDEILDLSIIYEDIYTDGIHFRKKETDTIIDEVDNLEMAAIFEIGRLIQENGLYYGT</sequence>
<proteinExistence type="predicted"/>
<organism evidence="1 2">
    <name type="scientific">Pontibacillus yanchengensis</name>
    <dbReference type="NCBI Taxonomy" id="462910"/>
    <lineage>
        <taxon>Bacteria</taxon>
        <taxon>Bacillati</taxon>
        <taxon>Bacillota</taxon>
        <taxon>Bacilli</taxon>
        <taxon>Bacillales</taxon>
        <taxon>Bacillaceae</taxon>
        <taxon>Pontibacillus</taxon>
    </lineage>
</organism>
<reference evidence="1 2" key="1">
    <citation type="submission" date="2019-11" db="EMBL/GenBank/DDBJ databases">
        <title>Genome sequences of 17 halophilic strains isolated from different environments.</title>
        <authorList>
            <person name="Furrow R.E."/>
        </authorList>
    </citation>
    <scope>NUCLEOTIDE SEQUENCE [LARGE SCALE GENOMIC DNA]</scope>
    <source>
        <strain evidence="1 2">22514_16_FS</strain>
    </source>
</reference>
<comment type="caution">
    <text evidence="1">The sequence shown here is derived from an EMBL/GenBank/DDBJ whole genome shotgun (WGS) entry which is preliminary data.</text>
</comment>
<protein>
    <submittedName>
        <fullName evidence="1">Uncharacterized protein</fullName>
    </submittedName>
</protein>
<evidence type="ECO:0000313" key="2">
    <source>
        <dbReference type="Proteomes" id="UP000468638"/>
    </source>
</evidence>
<dbReference type="InterPro" id="IPR046556">
    <property type="entry name" value="DUF6710"/>
</dbReference>
<evidence type="ECO:0000313" key="1">
    <source>
        <dbReference type="EMBL" id="MYL35422.1"/>
    </source>
</evidence>
<dbReference type="EMBL" id="WMEQ01000017">
    <property type="protein sequence ID" value="MYL35422.1"/>
    <property type="molecule type" value="Genomic_DNA"/>
</dbReference>
<dbReference type="RefSeq" id="WP_160850597.1">
    <property type="nucleotide sequence ID" value="NZ_WMEU01000015.1"/>
</dbReference>
<dbReference type="Proteomes" id="UP000468638">
    <property type="component" value="Unassembled WGS sequence"/>
</dbReference>
<dbReference type="Pfam" id="PF20457">
    <property type="entry name" value="DUF6710"/>
    <property type="match status" value="1"/>
</dbReference>
<name>A0A6I5A537_9BACI</name>